<dbReference type="InterPro" id="IPR014729">
    <property type="entry name" value="Rossmann-like_a/b/a_fold"/>
</dbReference>
<feature type="compositionally biased region" description="Low complexity" evidence="12">
    <location>
        <begin position="324"/>
        <end position="338"/>
    </location>
</feature>
<reference evidence="14" key="2">
    <citation type="journal article" date="2021" name="Genome Biol. Evol.">
        <title>Developing a high-quality reference genome for a parasitic bivalve with doubly uniparental inheritance (Bivalvia: Unionida).</title>
        <authorList>
            <person name="Smith C.H."/>
        </authorList>
    </citation>
    <scope>NUCLEOTIDE SEQUENCE</scope>
    <source>
        <strain evidence="14">CHS0354</strain>
        <tissue evidence="14">Mantle</tissue>
    </source>
</reference>
<evidence type="ECO:0000256" key="1">
    <source>
        <dbReference type="ARBA" id="ARBA00005189"/>
    </source>
</evidence>
<keyword evidence="15" id="KW-1185">Reference proteome</keyword>
<evidence type="ECO:0000256" key="4">
    <source>
        <dbReference type="ARBA" id="ARBA00022679"/>
    </source>
</evidence>
<dbReference type="CDD" id="cd02174">
    <property type="entry name" value="CCT"/>
    <property type="match status" value="1"/>
</dbReference>
<dbReference type="InterPro" id="IPR045049">
    <property type="entry name" value="Pcy1-like"/>
</dbReference>
<evidence type="ECO:0000256" key="2">
    <source>
        <dbReference type="ARBA" id="ARBA00010101"/>
    </source>
</evidence>
<sequence>MQVGKKRLRNGQAVESRQEQDPESESRESESKLGSAIHPAPFHTDEEAQIEREKCNYSIKISLEDAKAGKASRRVRVYADGIYDMFHSGHARQLMQAKMACPNTYLIIGVCDDELTNEMKGRTVMNENERYEAVRHCRYVDEVITGAPWALTDEFLEKHKIDFVAHDDIPYATGNSNDVYATIKARGMFLTTQRTEGISTTDVIARIIKDYNVYVRRNLARGYTAKELNVSFMKEKKIQLTEKYDKLMDKSKEISKELIDKMKETRDKGNDLFHRWEERSKELLGNFLDLFGKDGRISHWMKESRDKLGRAISPVRNIDVDTIPSCSPKPSVSSTSSSSPPPWKKSRFDSDISPTRIPFNDISDDED</sequence>
<evidence type="ECO:0000256" key="6">
    <source>
        <dbReference type="ARBA" id="ARBA00023098"/>
    </source>
</evidence>
<reference evidence="14" key="3">
    <citation type="submission" date="2023-05" db="EMBL/GenBank/DDBJ databases">
        <authorList>
            <person name="Smith C.H."/>
        </authorList>
    </citation>
    <scope>NUCLEOTIDE SEQUENCE</scope>
    <source>
        <strain evidence="14">CHS0354</strain>
        <tissue evidence="14">Mantle</tissue>
    </source>
</reference>
<evidence type="ECO:0000256" key="7">
    <source>
        <dbReference type="ARBA" id="ARBA00023209"/>
    </source>
</evidence>
<keyword evidence="6" id="KW-0443">Lipid metabolism</keyword>
<dbReference type="PANTHER" id="PTHR10739">
    <property type="entry name" value="CYTIDYLYLTRANSFERASE"/>
    <property type="match status" value="1"/>
</dbReference>
<keyword evidence="11" id="KW-0175">Coiled coil</keyword>
<evidence type="ECO:0000256" key="8">
    <source>
        <dbReference type="ARBA" id="ARBA00023264"/>
    </source>
</evidence>
<evidence type="ECO:0000259" key="13">
    <source>
        <dbReference type="Pfam" id="PF01467"/>
    </source>
</evidence>
<dbReference type="EMBL" id="JAEAOA010001410">
    <property type="protein sequence ID" value="KAK3603740.1"/>
    <property type="molecule type" value="Genomic_DNA"/>
</dbReference>
<feature type="region of interest" description="Disordered" evidence="12">
    <location>
        <begin position="320"/>
        <end position="367"/>
    </location>
</feature>
<evidence type="ECO:0000256" key="5">
    <source>
        <dbReference type="ARBA" id="ARBA00022695"/>
    </source>
</evidence>
<name>A0AAE0T4M7_9BIVA</name>
<dbReference type="InterPro" id="IPR041723">
    <property type="entry name" value="CCT"/>
</dbReference>
<feature type="domain" description="Cytidyltransferase-like" evidence="13">
    <location>
        <begin position="78"/>
        <end position="206"/>
    </location>
</feature>
<comment type="pathway">
    <text evidence="9">Phospholipid metabolism; phosphatidylcholine biosynthesis; phosphatidylcholine from phosphocholine: step 1/2.</text>
</comment>
<evidence type="ECO:0000256" key="11">
    <source>
        <dbReference type="SAM" id="Coils"/>
    </source>
</evidence>
<accession>A0AAE0T4M7</accession>
<dbReference type="NCBIfam" id="TIGR00125">
    <property type="entry name" value="cyt_tran_rel"/>
    <property type="match status" value="1"/>
</dbReference>
<gene>
    <name evidence="14" type="ORF">CHS0354_023354</name>
</gene>
<dbReference type="InterPro" id="IPR004821">
    <property type="entry name" value="Cyt_trans-like"/>
</dbReference>
<evidence type="ECO:0000256" key="12">
    <source>
        <dbReference type="SAM" id="MobiDB-lite"/>
    </source>
</evidence>
<feature type="compositionally biased region" description="Basic and acidic residues" evidence="12">
    <location>
        <begin position="16"/>
        <end position="31"/>
    </location>
</feature>
<dbReference type="GO" id="GO:0004105">
    <property type="term" value="F:choline-phosphate cytidylyltransferase activity"/>
    <property type="evidence" value="ECO:0007669"/>
    <property type="project" value="UniProtKB-EC"/>
</dbReference>
<feature type="coiled-coil region" evidence="11">
    <location>
        <begin position="230"/>
        <end position="268"/>
    </location>
</feature>
<dbReference type="Gene3D" id="3.40.50.620">
    <property type="entry name" value="HUPs"/>
    <property type="match status" value="1"/>
</dbReference>
<proteinExistence type="inferred from homology"/>
<comment type="similarity">
    <text evidence="2">Belongs to the cytidylyltransferase family.</text>
</comment>
<dbReference type="AlphaFoldDB" id="A0AAE0T4M7"/>
<reference evidence="14" key="1">
    <citation type="journal article" date="2021" name="Genome Biol. Evol.">
        <title>A High-Quality Reference Genome for a Parasitic Bivalve with Doubly Uniparental Inheritance (Bivalvia: Unionida).</title>
        <authorList>
            <person name="Smith C.H."/>
        </authorList>
    </citation>
    <scope>NUCLEOTIDE SEQUENCE</scope>
    <source>
        <strain evidence="14">CHS0354</strain>
    </source>
</reference>
<evidence type="ECO:0000256" key="9">
    <source>
        <dbReference type="ARBA" id="ARBA00025706"/>
    </source>
</evidence>
<comment type="caution">
    <text evidence="14">The sequence shown here is derived from an EMBL/GenBank/DDBJ whole genome shotgun (WGS) entry which is preliminary data.</text>
</comment>
<comment type="pathway">
    <text evidence="1">Lipid metabolism.</text>
</comment>
<evidence type="ECO:0000256" key="10">
    <source>
        <dbReference type="ARBA" id="ARBA00026101"/>
    </source>
</evidence>
<organism evidence="14 15">
    <name type="scientific">Potamilus streckersoni</name>
    <dbReference type="NCBI Taxonomy" id="2493646"/>
    <lineage>
        <taxon>Eukaryota</taxon>
        <taxon>Metazoa</taxon>
        <taxon>Spiralia</taxon>
        <taxon>Lophotrochozoa</taxon>
        <taxon>Mollusca</taxon>
        <taxon>Bivalvia</taxon>
        <taxon>Autobranchia</taxon>
        <taxon>Heteroconchia</taxon>
        <taxon>Palaeoheterodonta</taxon>
        <taxon>Unionida</taxon>
        <taxon>Unionoidea</taxon>
        <taxon>Unionidae</taxon>
        <taxon>Ambleminae</taxon>
        <taxon>Lampsilini</taxon>
        <taxon>Potamilus</taxon>
    </lineage>
</organism>
<evidence type="ECO:0000313" key="15">
    <source>
        <dbReference type="Proteomes" id="UP001195483"/>
    </source>
</evidence>
<evidence type="ECO:0000313" key="14">
    <source>
        <dbReference type="EMBL" id="KAK3603740.1"/>
    </source>
</evidence>
<evidence type="ECO:0000256" key="3">
    <source>
        <dbReference type="ARBA" id="ARBA00022516"/>
    </source>
</evidence>
<keyword evidence="7" id="KW-0594">Phospholipid biosynthesis</keyword>
<keyword evidence="8" id="KW-1208">Phospholipid metabolism</keyword>
<dbReference type="SUPFAM" id="SSF52374">
    <property type="entry name" value="Nucleotidylyl transferase"/>
    <property type="match status" value="1"/>
</dbReference>
<feature type="region of interest" description="Disordered" evidence="12">
    <location>
        <begin position="1"/>
        <end position="49"/>
    </location>
</feature>
<keyword evidence="5" id="KW-0548">Nucleotidyltransferase</keyword>
<keyword evidence="3" id="KW-0444">Lipid biosynthesis</keyword>
<dbReference type="FunFam" id="3.40.50.620:FF:000016">
    <property type="entry name" value="Putative choline-phosphate cytidylyltransferase B"/>
    <property type="match status" value="1"/>
</dbReference>
<dbReference type="EC" id="2.7.7.15" evidence="10"/>
<dbReference type="Proteomes" id="UP001195483">
    <property type="component" value="Unassembled WGS sequence"/>
</dbReference>
<protein>
    <recommendedName>
        <fullName evidence="10">choline-phosphate cytidylyltransferase</fullName>
        <ecNumber evidence="10">2.7.7.15</ecNumber>
    </recommendedName>
</protein>
<dbReference type="Pfam" id="PF01467">
    <property type="entry name" value="CTP_transf_like"/>
    <property type="match status" value="1"/>
</dbReference>
<dbReference type="GO" id="GO:0031210">
    <property type="term" value="F:phosphatidylcholine binding"/>
    <property type="evidence" value="ECO:0007669"/>
    <property type="project" value="TreeGrafter"/>
</dbReference>
<dbReference type="PANTHER" id="PTHR10739:SF13">
    <property type="entry name" value="CHOLINE-PHOSPHATE CYTIDYLYLTRANSFERASE"/>
    <property type="match status" value="1"/>
</dbReference>
<keyword evidence="4" id="KW-0808">Transferase</keyword>